<evidence type="ECO:0000313" key="2">
    <source>
        <dbReference type="EMBL" id="KAB8074880.1"/>
    </source>
</evidence>
<dbReference type="EMBL" id="ML732203">
    <property type="protein sequence ID" value="KAB8074880.1"/>
    <property type="molecule type" value="Genomic_DNA"/>
</dbReference>
<accession>A0A5N5X6B2</accession>
<gene>
    <name evidence="2" type="ORF">BDV29DRAFT_172991</name>
</gene>
<keyword evidence="1" id="KW-0472">Membrane</keyword>
<evidence type="ECO:0000313" key="3">
    <source>
        <dbReference type="Proteomes" id="UP000326565"/>
    </source>
</evidence>
<evidence type="ECO:0000256" key="1">
    <source>
        <dbReference type="SAM" id="Phobius"/>
    </source>
</evidence>
<reference evidence="2 3" key="1">
    <citation type="submission" date="2019-04" db="EMBL/GenBank/DDBJ databases">
        <title>Friends and foes A comparative genomics study of 23 Aspergillus species from section Flavi.</title>
        <authorList>
            <consortium name="DOE Joint Genome Institute"/>
            <person name="Kjaerbolling I."/>
            <person name="Vesth T."/>
            <person name="Frisvad J.C."/>
            <person name="Nybo J.L."/>
            <person name="Theobald S."/>
            <person name="Kildgaard S."/>
            <person name="Isbrandt T."/>
            <person name="Kuo A."/>
            <person name="Sato A."/>
            <person name="Lyhne E.K."/>
            <person name="Kogle M.E."/>
            <person name="Wiebenga A."/>
            <person name="Kun R.S."/>
            <person name="Lubbers R.J."/>
            <person name="Makela M.R."/>
            <person name="Barry K."/>
            <person name="Chovatia M."/>
            <person name="Clum A."/>
            <person name="Daum C."/>
            <person name="Haridas S."/>
            <person name="He G."/>
            <person name="LaButti K."/>
            <person name="Lipzen A."/>
            <person name="Mondo S."/>
            <person name="Riley R."/>
            <person name="Salamov A."/>
            <person name="Simmons B.A."/>
            <person name="Magnuson J.K."/>
            <person name="Henrissat B."/>
            <person name="Mortensen U.H."/>
            <person name="Larsen T.O."/>
            <person name="Devries R.P."/>
            <person name="Grigoriev I.V."/>
            <person name="Machida M."/>
            <person name="Baker S.E."/>
            <person name="Andersen M.R."/>
        </authorList>
    </citation>
    <scope>NUCLEOTIDE SEQUENCE [LARGE SCALE GENOMIC DNA]</scope>
    <source>
        <strain evidence="2 3">CBS 151.66</strain>
    </source>
</reference>
<feature type="non-terminal residue" evidence="2">
    <location>
        <position position="50"/>
    </location>
</feature>
<dbReference type="AlphaFoldDB" id="A0A5N5X6B2"/>
<keyword evidence="1" id="KW-1133">Transmembrane helix</keyword>
<name>A0A5N5X6B2_9EURO</name>
<keyword evidence="1" id="KW-0812">Transmembrane</keyword>
<protein>
    <submittedName>
        <fullName evidence="2">Uncharacterized protein</fullName>
    </submittedName>
</protein>
<dbReference type="Proteomes" id="UP000326565">
    <property type="component" value="Unassembled WGS sequence"/>
</dbReference>
<dbReference type="PROSITE" id="PS51257">
    <property type="entry name" value="PROKAR_LIPOPROTEIN"/>
    <property type="match status" value="1"/>
</dbReference>
<proteinExistence type="predicted"/>
<keyword evidence="3" id="KW-1185">Reference proteome</keyword>
<organism evidence="2 3">
    <name type="scientific">Aspergillus leporis</name>
    <dbReference type="NCBI Taxonomy" id="41062"/>
    <lineage>
        <taxon>Eukaryota</taxon>
        <taxon>Fungi</taxon>
        <taxon>Dikarya</taxon>
        <taxon>Ascomycota</taxon>
        <taxon>Pezizomycotina</taxon>
        <taxon>Eurotiomycetes</taxon>
        <taxon>Eurotiomycetidae</taxon>
        <taxon>Eurotiales</taxon>
        <taxon>Aspergillaceae</taxon>
        <taxon>Aspergillus</taxon>
        <taxon>Aspergillus subgen. Circumdati</taxon>
    </lineage>
</organism>
<sequence length="50" mass="5416">MCICMKWMSFHSKPSGTGSGNANGLVGCLVSHYILFLFGCPLYMPMSPTV</sequence>
<feature type="transmembrane region" description="Helical" evidence="1">
    <location>
        <begin position="21"/>
        <end position="44"/>
    </location>
</feature>